<feature type="domain" description="GIL1/IRKI C-terminal" evidence="2">
    <location>
        <begin position="451"/>
        <end position="509"/>
    </location>
</feature>
<dbReference type="EMBL" id="OU466859">
    <property type="protein sequence ID" value="CAH2053679.1"/>
    <property type="molecule type" value="Genomic_DNA"/>
</dbReference>
<evidence type="ECO:0000259" key="1">
    <source>
        <dbReference type="Pfam" id="PF04859"/>
    </source>
</evidence>
<name>A0AAU9RYW8_THLAR</name>
<evidence type="ECO:0008006" key="5">
    <source>
        <dbReference type="Google" id="ProtNLM"/>
    </source>
</evidence>
<reference evidence="3 4" key="1">
    <citation type="submission" date="2022-03" db="EMBL/GenBank/DDBJ databases">
        <authorList>
            <person name="Nunn A."/>
            <person name="Chopra R."/>
            <person name="Nunn A."/>
            <person name="Contreras Garrido A."/>
        </authorList>
    </citation>
    <scope>NUCLEOTIDE SEQUENCE [LARGE SCALE GENOMIC DNA]</scope>
</reference>
<evidence type="ECO:0000313" key="3">
    <source>
        <dbReference type="EMBL" id="CAH2053679.1"/>
    </source>
</evidence>
<dbReference type="Proteomes" id="UP000836841">
    <property type="component" value="Chromosome 3"/>
</dbReference>
<dbReference type="Pfam" id="PF04859">
    <property type="entry name" value="DUF641"/>
    <property type="match status" value="1"/>
</dbReference>
<feature type="domain" description="DUF641" evidence="1">
    <location>
        <begin position="128"/>
        <end position="252"/>
    </location>
</feature>
<protein>
    <recommendedName>
        <fullName evidence="5">DUF641 domain-containing protein</fullName>
    </recommendedName>
</protein>
<dbReference type="PANTHER" id="PTHR31161">
    <property type="entry name" value="PROTEIN GRAVITROPIC IN THE LIGHT 1"/>
    <property type="match status" value="1"/>
</dbReference>
<dbReference type="GO" id="GO:0009639">
    <property type="term" value="P:response to red or far red light"/>
    <property type="evidence" value="ECO:0007669"/>
    <property type="project" value="InterPro"/>
</dbReference>
<dbReference type="InterPro" id="IPR006943">
    <property type="entry name" value="DUF641_pln"/>
</dbReference>
<evidence type="ECO:0000259" key="2">
    <source>
        <dbReference type="Pfam" id="PF24994"/>
    </source>
</evidence>
<accession>A0AAU9RYW8</accession>
<dbReference type="AlphaFoldDB" id="A0AAU9RYW8"/>
<gene>
    <name evidence="3" type="ORF">TAV2_LOCUS10831</name>
</gene>
<dbReference type="InterPro" id="IPR040225">
    <property type="entry name" value="GIL1-like"/>
</dbReference>
<dbReference type="InterPro" id="IPR056813">
    <property type="entry name" value="GIL1_IRKI_C"/>
</dbReference>
<evidence type="ECO:0000313" key="4">
    <source>
        <dbReference type="Proteomes" id="UP000836841"/>
    </source>
</evidence>
<keyword evidence="4" id="KW-1185">Reference proteome</keyword>
<dbReference type="GO" id="GO:0009959">
    <property type="term" value="P:negative gravitropism"/>
    <property type="evidence" value="ECO:0007669"/>
    <property type="project" value="InterPro"/>
</dbReference>
<proteinExistence type="predicted"/>
<sequence length="519" mass="59474">MSVKQLGGKAQRDFPGKVFFIDQGLKQSLVCHFSSDSLYNETSLQVLFIITLFMETVKPLDVASGKGKLRRAFVKVINVKKLTGVVPEGDKAERVKKSQEKVKLDKDLVKNAANLSQSFDKLEEEYEKRLAMEALLAKLFATVSSIKSSYAQLQYAQSPYDPAGIQKSDSLVVSELKTLSELKQSFLKNQFDPNPDRTLVLAEIQELRSLLKTYEIVGKKLECQLKLKDSEMIFLKEKFEESMNQNKLMEKRLNQSGQLCNPLDLNLHLSALNPTHFATYLHHTVKSIRGFVKMMVEQMKFAGWDIDMAADAIQHEVVYYKQEHKCFAFDNFLCKVMFDAFHLPCFSSESSSHKKSRETFFERFTELRSMKAREYIASRPKSRFSRFCRAKYLQLVHPKMEQAFFGHLHLRNQVSAGEFPETSFCTAFLEMAKRVWLLHCLAFSFDPEASIFQVSEGCRFSEVYMKSVAEEAFLSSGKEESSPESEPRVAFTVVPGFRIGKTSIQCEVYLSRSSQRRPI</sequence>
<dbReference type="Pfam" id="PF24994">
    <property type="entry name" value="GIL1_IRKI_C"/>
    <property type="match status" value="1"/>
</dbReference>
<organism evidence="3 4">
    <name type="scientific">Thlaspi arvense</name>
    <name type="common">Field penny-cress</name>
    <dbReference type="NCBI Taxonomy" id="13288"/>
    <lineage>
        <taxon>Eukaryota</taxon>
        <taxon>Viridiplantae</taxon>
        <taxon>Streptophyta</taxon>
        <taxon>Embryophyta</taxon>
        <taxon>Tracheophyta</taxon>
        <taxon>Spermatophyta</taxon>
        <taxon>Magnoliopsida</taxon>
        <taxon>eudicotyledons</taxon>
        <taxon>Gunneridae</taxon>
        <taxon>Pentapetalae</taxon>
        <taxon>rosids</taxon>
        <taxon>malvids</taxon>
        <taxon>Brassicales</taxon>
        <taxon>Brassicaceae</taxon>
        <taxon>Thlaspideae</taxon>
        <taxon>Thlaspi</taxon>
    </lineage>
</organism>